<sequence>MTGRMRERLGRVRERLGLAPLTIVALALLGAPRAIAHDLGPVAPVLNGLLVFVPLAVWVAYVLWRRVPSPLLTLSAVGGAYGVVLGVVHQALWHVAHDAAPELGGNLGDALSPALEAVVLRSAAFGSSLLTGLITGVAAGAVAWLLSRMVPGFRPR</sequence>
<dbReference type="RefSeq" id="WP_253859619.1">
    <property type="nucleotide sequence ID" value="NZ_BAAALM010000004.1"/>
</dbReference>
<feature type="transmembrane region" description="Helical" evidence="1">
    <location>
        <begin position="46"/>
        <end position="64"/>
    </location>
</feature>
<protein>
    <submittedName>
        <fullName evidence="2">Uncharacterized protein</fullName>
    </submittedName>
</protein>
<proteinExistence type="predicted"/>
<feature type="transmembrane region" description="Helical" evidence="1">
    <location>
        <begin position="123"/>
        <end position="146"/>
    </location>
</feature>
<reference evidence="3" key="1">
    <citation type="journal article" date="2019" name="Int. J. Syst. Evol. Microbiol.">
        <title>The Global Catalogue of Microorganisms (GCM) 10K type strain sequencing project: providing services to taxonomists for standard genome sequencing and annotation.</title>
        <authorList>
            <consortium name="The Broad Institute Genomics Platform"/>
            <consortium name="The Broad Institute Genome Sequencing Center for Infectious Disease"/>
            <person name="Wu L."/>
            <person name="Ma J."/>
        </authorList>
    </citation>
    <scope>NUCLEOTIDE SEQUENCE [LARGE SCALE GENOMIC DNA]</scope>
    <source>
        <strain evidence="3">JCM 13022</strain>
    </source>
</reference>
<feature type="transmembrane region" description="Helical" evidence="1">
    <location>
        <begin position="71"/>
        <end position="93"/>
    </location>
</feature>
<accession>A0ABP4FQP1</accession>
<dbReference type="Proteomes" id="UP001500467">
    <property type="component" value="Unassembled WGS sequence"/>
</dbReference>
<keyword evidence="1" id="KW-0472">Membrane</keyword>
<organism evidence="2 3">
    <name type="scientific">Prauserella alba</name>
    <dbReference type="NCBI Taxonomy" id="176898"/>
    <lineage>
        <taxon>Bacteria</taxon>
        <taxon>Bacillati</taxon>
        <taxon>Actinomycetota</taxon>
        <taxon>Actinomycetes</taxon>
        <taxon>Pseudonocardiales</taxon>
        <taxon>Pseudonocardiaceae</taxon>
        <taxon>Prauserella</taxon>
    </lineage>
</organism>
<gene>
    <name evidence="2" type="ORF">GCM10009675_07180</name>
</gene>
<evidence type="ECO:0000313" key="2">
    <source>
        <dbReference type="EMBL" id="GAA1194894.1"/>
    </source>
</evidence>
<keyword evidence="1" id="KW-1133">Transmembrane helix</keyword>
<comment type="caution">
    <text evidence="2">The sequence shown here is derived from an EMBL/GenBank/DDBJ whole genome shotgun (WGS) entry which is preliminary data.</text>
</comment>
<evidence type="ECO:0000256" key="1">
    <source>
        <dbReference type="SAM" id="Phobius"/>
    </source>
</evidence>
<keyword evidence="1" id="KW-0812">Transmembrane</keyword>
<evidence type="ECO:0000313" key="3">
    <source>
        <dbReference type="Proteomes" id="UP001500467"/>
    </source>
</evidence>
<keyword evidence="3" id="KW-1185">Reference proteome</keyword>
<name>A0ABP4FQP1_9PSEU</name>
<dbReference type="EMBL" id="BAAALM010000004">
    <property type="protein sequence ID" value="GAA1194894.1"/>
    <property type="molecule type" value="Genomic_DNA"/>
</dbReference>